<keyword evidence="3" id="KW-1185">Reference proteome</keyword>
<feature type="transmembrane region" description="Helical" evidence="1">
    <location>
        <begin position="46"/>
        <end position="65"/>
    </location>
</feature>
<evidence type="ECO:0000313" key="3">
    <source>
        <dbReference type="Proteomes" id="UP000322530"/>
    </source>
</evidence>
<gene>
    <name evidence="2" type="ORF">KDI_48960</name>
</gene>
<dbReference type="AlphaFoldDB" id="A0A5A5TJ09"/>
<keyword evidence="1" id="KW-0472">Membrane</keyword>
<organism evidence="2 3">
    <name type="scientific">Dictyobacter arantiisoli</name>
    <dbReference type="NCBI Taxonomy" id="2014874"/>
    <lineage>
        <taxon>Bacteria</taxon>
        <taxon>Bacillati</taxon>
        <taxon>Chloroflexota</taxon>
        <taxon>Ktedonobacteria</taxon>
        <taxon>Ktedonobacterales</taxon>
        <taxon>Dictyobacteraceae</taxon>
        <taxon>Dictyobacter</taxon>
    </lineage>
</organism>
<keyword evidence="1" id="KW-1133">Transmembrane helix</keyword>
<sequence length="84" mass="8819">MFQVTVIGVAVGVGCTVGVSVADTVGVAVDLTRSIFTNLDVIKLPWVAGVAVAFTCLVVLLTDWFPHAVISTETRANTTTEQII</sequence>
<proteinExistence type="predicted"/>
<comment type="caution">
    <text evidence="2">The sequence shown here is derived from an EMBL/GenBank/DDBJ whole genome shotgun (WGS) entry which is preliminary data.</text>
</comment>
<keyword evidence="1" id="KW-0812">Transmembrane</keyword>
<accession>A0A5A5TJ09</accession>
<dbReference type="EMBL" id="BIXY01000105">
    <property type="protein sequence ID" value="GCF11332.1"/>
    <property type="molecule type" value="Genomic_DNA"/>
</dbReference>
<dbReference type="Proteomes" id="UP000322530">
    <property type="component" value="Unassembled WGS sequence"/>
</dbReference>
<evidence type="ECO:0000313" key="2">
    <source>
        <dbReference type="EMBL" id="GCF11332.1"/>
    </source>
</evidence>
<reference evidence="2 3" key="1">
    <citation type="submission" date="2019-01" db="EMBL/GenBank/DDBJ databases">
        <title>Draft genome sequence of Dictyobacter sp. Uno17.</title>
        <authorList>
            <person name="Wang C.M."/>
            <person name="Zheng Y."/>
            <person name="Sakai Y."/>
            <person name="Abe K."/>
            <person name="Yokota A."/>
            <person name="Yabe S."/>
        </authorList>
    </citation>
    <scope>NUCLEOTIDE SEQUENCE [LARGE SCALE GENOMIC DNA]</scope>
    <source>
        <strain evidence="2 3">Uno17</strain>
    </source>
</reference>
<protein>
    <submittedName>
        <fullName evidence="2">Uncharacterized protein</fullName>
    </submittedName>
</protein>
<name>A0A5A5TJ09_9CHLR</name>
<evidence type="ECO:0000256" key="1">
    <source>
        <dbReference type="SAM" id="Phobius"/>
    </source>
</evidence>